<dbReference type="SUPFAM" id="SSF102114">
    <property type="entry name" value="Radical SAM enzymes"/>
    <property type="match status" value="1"/>
</dbReference>
<proteinExistence type="predicted"/>
<evidence type="ECO:0000256" key="5">
    <source>
        <dbReference type="ARBA" id="ARBA00023014"/>
    </source>
</evidence>
<keyword evidence="3" id="KW-0479">Metal-binding</keyword>
<dbReference type="InterPro" id="IPR051198">
    <property type="entry name" value="BchE-like"/>
</dbReference>
<comment type="caution">
    <text evidence="8">The sequence shown here is derived from an EMBL/GenBank/DDBJ whole genome shotgun (WGS) entry which is preliminary data.</text>
</comment>
<dbReference type="Pfam" id="PF04055">
    <property type="entry name" value="Radical_SAM"/>
    <property type="match status" value="1"/>
</dbReference>
<feature type="domain" description="B12-binding" evidence="6">
    <location>
        <begin position="7"/>
        <end position="148"/>
    </location>
</feature>
<keyword evidence="5" id="KW-0411">Iron-sulfur</keyword>
<evidence type="ECO:0000259" key="6">
    <source>
        <dbReference type="PROSITE" id="PS51332"/>
    </source>
</evidence>
<protein>
    <submittedName>
        <fullName evidence="8">Uncharacterized protein</fullName>
    </submittedName>
</protein>
<dbReference type="InterPro" id="IPR034466">
    <property type="entry name" value="Methyltransferase_Class_B"/>
</dbReference>
<dbReference type="Gene3D" id="3.80.30.20">
    <property type="entry name" value="tm_1862 like domain"/>
    <property type="match status" value="1"/>
</dbReference>
<dbReference type="PROSITE" id="PS51332">
    <property type="entry name" value="B12_BINDING"/>
    <property type="match status" value="1"/>
</dbReference>
<dbReference type="EMBL" id="LAZR01000003">
    <property type="protein sequence ID" value="KKO11345.1"/>
    <property type="molecule type" value="Genomic_DNA"/>
</dbReference>
<dbReference type="SFLD" id="SFLDS00029">
    <property type="entry name" value="Radical_SAM"/>
    <property type="match status" value="1"/>
</dbReference>
<evidence type="ECO:0000256" key="2">
    <source>
        <dbReference type="ARBA" id="ARBA00022691"/>
    </source>
</evidence>
<feature type="domain" description="Radical SAM core" evidence="7">
    <location>
        <begin position="201"/>
        <end position="426"/>
    </location>
</feature>
<dbReference type="Pfam" id="PF02310">
    <property type="entry name" value="B12-binding"/>
    <property type="match status" value="1"/>
</dbReference>
<dbReference type="GO" id="GO:0031419">
    <property type="term" value="F:cobalamin binding"/>
    <property type="evidence" value="ECO:0007669"/>
    <property type="project" value="InterPro"/>
</dbReference>
<dbReference type="AlphaFoldDB" id="A0A0F9W4U4"/>
<evidence type="ECO:0000256" key="3">
    <source>
        <dbReference type="ARBA" id="ARBA00022723"/>
    </source>
</evidence>
<sequence>MRVLLIPSKNNYPHPEPDATSFGQGMPYLAAALTEAGHEVFGLNMNYVWCHGSAPLTLERMLRQAIAEYRPQLIGVSGLAPDYHFVRDTIFFARQIAPDVPIVIGGGLLTYDPDFIFPHLRPDFGVIGEADFSIVQLVDHLDSGADITAVDNLIYWNNGEPTCNPLKSPEDLDALPLPNYGPFDFEQYLSVDNQTNNFLAHTREHPRILPVTVGRSCPFKCTFCCHYKGATYRARSIDNVMAEVAHFYERYRFNILYIHDELLFINVDKGREFCEKVRAYKEQSGADFDWGCYMRLNDAEESLLREMKASGCRFIGYGLESASKIILKSMKKGTTPEMIRKGLAVTQKVGLGAHGNFIYGDIAETPQTIRTTIDFFRKHCRDLTVYSYHIVPYPGSELFQHCLDRGLICDRETYYRTVAHDKGGINMTGMDDETFYGLTAPVISDIFNARRATVESVAPTDEPTPDRDAPFELRRTVYRIRAVCPHCAEHTDYLYPLRIQPGVKLMPFIHSCTQCHKKLILDLSEHLAALPLSSDPAEAFYTDRPYVDFYPFDPASYSLPTAPTPQLIGSHKEFNLIRYGNEILALARSLGPLDVTALSDRDLRQLEKGGTCFVGQTIEGVKAMISR</sequence>
<dbReference type="PROSITE" id="PS51918">
    <property type="entry name" value="RADICAL_SAM"/>
    <property type="match status" value="1"/>
</dbReference>
<comment type="cofactor">
    <cofactor evidence="1">
        <name>[4Fe-4S] cluster</name>
        <dbReference type="ChEBI" id="CHEBI:49883"/>
    </cofactor>
</comment>
<dbReference type="InterPro" id="IPR023404">
    <property type="entry name" value="rSAM_horseshoe"/>
</dbReference>
<dbReference type="GO" id="GO:0003824">
    <property type="term" value="F:catalytic activity"/>
    <property type="evidence" value="ECO:0007669"/>
    <property type="project" value="InterPro"/>
</dbReference>
<keyword evidence="4" id="KW-0408">Iron</keyword>
<evidence type="ECO:0000256" key="4">
    <source>
        <dbReference type="ARBA" id="ARBA00023004"/>
    </source>
</evidence>
<keyword evidence="2" id="KW-0949">S-adenosyl-L-methionine</keyword>
<dbReference type="PANTHER" id="PTHR43409">
    <property type="entry name" value="ANAEROBIC MAGNESIUM-PROTOPORPHYRIN IX MONOMETHYL ESTER CYCLASE-RELATED"/>
    <property type="match status" value="1"/>
</dbReference>
<dbReference type="InterPro" id="IPR058240">
    <property type="entry name" value="rSAM_sf"/>
</dbReference>
<dbReference type="Gene3D" id="3.40.50.280">
    <property type="entry name" value="Cobalamin-binding domain"/>
    <property type="match status" value="1"/>
</dbReference>
<evidence type="ECO:0000313" key="8">
    <source>
        <dbReference type="EMBL" id="KKO11345.1"/>
    </source>
</evidence>
<dbReference type="SFLD" id="SFLDG01123">
    <property type="entry name" value="methyltransferase_(Class_B)"/>
    <property type="match status" value="1"/>
</dbReference>
<dbReference type="InterPro" id="IPR036724">
    <property type="entry name" value="Cobalamin-bd_sf"/>
</dbReference>
<dbReference type="SFLD" id="SFLDG01082">
    <property type="entry name" value="B12-binding_domain_containing"/>
    <property type="match status" value="1"/>
</dbReference>
<dbReference type="GO" id="GO:0051539">
    <property type="term" value="F:4 iron, 4 sulfur cluster binding"/>
    <property type="evidence" value="ECO:0007669"/>
    <property type="project" value="UniProtKB-KW"/>
</dbReference>
<accession>A0A0F9W4U4</accession>
<dbReference type="GO" id="GO:0046872">
    <property type="term" value="F:metal ion binding"/>
    <property type="evidence" value="ECO:0007669"/>
    <property type="project" value="UniProtKB-KW"/>
</dbReference>
<dbReference type="CDD" id="cd02068">
    <property type="entry name" value="radical_SAM_B12_BD"/>
    <property type="match status" value="1"/>
</dbReference>
<name>A0A0F9W4U4_9ZZZZ</name>
<dbReference type="SMART" id="SM00729">
    <property type="entry name" value="Elp3"/>
    <property type="match status" value="1"/>
</dbReference>
<evidence type="ECO:0000259" key="7">
    <source>
        <dbReference type="PROSITE" id="PS51918"/>
    </source>
</evidence>
<dbReference type="SUPFAM" id="SSF52242">
    <property type="entry name" value="Cobalamin (vitamin B12)-binding domain"/>
    <property type="match status" value="1"/>
</dbReference>
<gene>
    <name evidence="8" type="ORF">LCGC14_0018260</name>
</gene>
<organism evidence="8">
    <name type="scientific">marine sediment metagenome</name>
    <dbReference type="NCBI Taxonomy" id="412755"/>
    <lineage>
        <taxon>unclassified sequences</taxon>
        <taxon>metagenomes</taxon>
        <taxon>ecological metagenomes</taxon>
    </lineage>
</organism>
<dbReference type="InterPro" id="IPR007197">
    <property type="entry name" value="rSAM"/>
</dbReference>
<dbReference type="InterPro" id="IPR006158">
    <property type="entry name" value="Cobalamin-bd"/>
</dbReference>
<evidence type="ECO:0000256" key="1">
    <source>
        <dbReference type="ARBA" id="ARBA00001966"/>
    </source>
</evidence>
<reference evidence="8" key="1">
    <citation type="journal article" date="2015" name="Nature">
        <title>Complex archaea that bridge the gap between prokaryotes and eukaryotes.</title>
        <authorList>
            <person name="Spang A."/>
            <person name="Saw J.H."/>
            <person name="Jorgensen S.L."/>
            <person name="Zaremba-Niedzwiedzka K."/>
            <person name="Martijn J."/>
            <person name="Lind A.E."/>
            <person name="van Eijk R."/>
            <person name="Schleper C."/>
            <person name="Guy L."/>
            <person name="Ettema T.J."/>
        </authorList>
    </citation>
    <scope>NUCLEOTIDE SEQUENCE</scope>
</reference>
<dbReference type="InterPro" id="IPR006638">
    <property type="entry name" value="Elp3/MiaA/NifB-like_rSAM"/>
</dbReference>